<dbReference type="Proteomes" id="UP001283341">
    <property type="component" value="Unassembled WGS sequence"/>
</dbReference>
<evidence type="ECO:0000313" key="10">
    <source>
        <dbReference type="Proteomes" id="UP001283341"/>
    </source>
</evidence>
<name>A0AAE0M7L4_9PEZI</name>
<comment type="similarity">
    <text evidence="2">Belongs to the TBCC family.</text>
</comment>
<dbReference type="GO" id="GO:0007023">
    <property type="term" value="P:post-chaperonin tubulin folding pathway"/>
    <property type="evidence" value="ECO:0007669"/>
    <property type="project" value="InterPro"/>
</dbReference>
<dbReference type="GO" id="GO:0015631">
    <property type="term" value="F:tubulin binding"/>
    <property type="evidence" value="ECO:0007669"/>
    <property type="project" value="InterPro"/>
</dbReference>
<dbReference type="Pfam" id="PF07986">
    <property type="entry name" value="TBCC"/>
    <property type="match status" value="1"/>
</dbReference>
<keyword evidence="4" id="KW-0007">Acetylation</keyword>
<reference evidence="9" key="2">
    <citation type="submission" date="2023-06" db="EMBL/GenBank/DDBJ databases">
        <authorList>
            <consortium name="Lawrence Berkeley National Laboratory"/>
            <person name="Haridas S."/>
            <person name="Hensen N."/>
            <person name="Bonometti L."/>
            <person name="Westerberg I."/>
            <person name="Brannstrom I.O."/>
            <person name="Guillou S."/>
            <person name="Cros-Aarteil S."/>
            <person name="Calhoun S."/>
            <person name="Kuo A."/>
            <person name="Mondo S."/>
            <person name="Pangilinan J."/>
            <person name="Riley R."/>
            <person name="Labutti K."/>
            <person name="Andreopoulos B."/>
            <person name="Lipzen A."/>
            <person name="Chen C."/>
            <person name="Yanf M."/>
            <person name="Daum C."/>
            <person name="Ng V."/>
            <person name="Clum A."/>
            <person name="Steindorff A."/>
            <person name="Ohm R."/>
            <person name="Martin F."/>
            <person name="Silar P."/>
            <person name="Natvig D."/>
            <person name="Lalanne C."/>
            <person name="Gautier V."/>
            <person name="Ament-Velasquez S.L."/>
            <person name="Kruys A."/>
            <person name="Hutchinson M.I."/>
            <person name="Powell A.J."/>
            <person name="Barry K."/>
            <person name="Miller A.N."/>
            <person name="Grigoriev I.V."/>
            <person name="Debuchy R."/>
            <person name="Gladieux P."/>
            <person name="Thoren M.H."/>
            <person name="Johannesson H."/>
        </authorList>
    </citation>
    <scope>NUCLEOTIDE SEQUENCE</scope>
    <source>
        <strain evidence="9">CBS 118394</strain>
    </source>
</reference>
<feature type="domain" description="C-CAP/cofactor C-like" evidence="8">
    <location>
        <begin position="197"/>
        <end position="324"/>
    </location>
</feature>
<proteinExistence type="inferred from homology"/>
<dbReference type="InterPro" id="IPR031925">
    <property type="entry name" value="TBCC_N"/>
</dbReference>
<comment type="subunit">
    <text evidence="6">Supercomplex made of cofactors A to E. Cofactors A and D function by capturing and stabilizing tubulin in a quasi-native conformation. Cofactor E binds to the cofactor D-tubulin complex; interaction with cofactor C then causes the release of tubulin polypeptides that are committed to the native state.</text>
</comment>
<evidence type="ECO:0000256" key="6">
    <source>
        <dbReference type="ARBA" id="ARBA00026055"/>
    </source>
</evidence>
<evidence type="ECO:0000313" key="9">
    <source>
        <dbReference type="EMBL" id="KAK3321558.1"/>
    </source>
</evidence>
<dbReference type="InterPro" id="IPR027684">
    <property type="entry name" value="TBCC"/>
</dbReference>
<dbReference type="AlphaFoldDB" id="A0AAE0M7L4"/>
<dbReference type="InterPro" id="IPR012945">
    <property type="entry name" value="Tubulin-bd_cofactor_C_dom"/>
</dbReference>
<sequence length="390" mass="42549">MADPKETFYRQFQATASTLQEQIHQLPSFSAVGGERQDAIEHILAGISRLRSDVADASDFVPAYDQRTYSNAIKSLSELLDETTAKLAPKTRFQFKPRGGAATSHTATSPATQQQDPRRFVPSDNYFGEAEGSGSNTPAAAAASEQQDSLGSLPTFGGKNYNEEISRPTARGVRKPSFSVARDITLSNHRRVHIILPSSASRATSAGTLTNLVGCIVDMSVPTGSSGAPFASLSLKTIYKSLIVAGHVDGAVHITGVNDSVLVIISRQVRIHECENVDLYLHCASHPIIEDCKGMRFAPVPACYTTDKEKEETNQWDQVDDFKWLKAEHSPNWSVLPENERIQDDVWKTTVPGAPGLDVTDILRKIGVLEEWGASLKIKDQEVVQSSVKQ</sequence>
<feature type="compositionally biased region" description="Low complexity" evidence="7">
    <location>
        <begin position="101"/>
        <end position="115"/>
    </location>
</feature>
<evidence type="ECO:0000256" key="2">
    <source>
        <dbReference type="ARBA" id="ARBA00008848"/>
    </source>
</evidence>
<comment type="caution">
    <text evidence="9">The sequence shown here is derived from an EMBL/GenBank/DDBJ whole genome shotgun (WGS) entry which is preliminary data.</text>
</comment>
<dbReference type="SMART" id="SM00673">
    <property type="entry name" value="CARP"/>
    <property type="match status" value="1"/>
</dbReference>
<dbReference type="Gene3D" id="1.20.58.1250">
    <property type="entry name" value="Tubulin Binding Cofactor C, N-terminal domain"/>
    <property type="match status" value="1"/>
</dbReference>
<evidence type="ECO:0000256" key="4">
    <source>
        <dbReference type="ARBA" id="ARBA00022990"/>
    </source>
</evidence>
<dbReference type="FunFam" id="2.160.20.70:FF:000011">
    <property type="entry name" value="Tubulin-specific chaperone c, putative"/>
    <property type="match status" value="1"/>
</dbReference>
<protein>
    <submittedName>
        <fullName evidence="9">Tubulin binding cofactor C-domain-containing protein</fullName>
    </submittedName>
</protein>
<feature type="region of interest" description="Disordered" evidence="7">
    <location>
        <begin position="90"/>
        <end position="158"/>
    </location>
</feature>
<keyword evidence="3" id="KW-0963">Cytoplasm</keyword>
<dbReference type="PROSITE" id="PS51329">
    <property type="entry name" value="C_CAP_COFACTOR_C"/>
    <property type="match status" value="1"/>
</dbReference>
<dbReference type="InterPro" id="IPR038397">
    <property type="entry name" value="TBCC_N_sf"/>
</dbReference>
<dbReference type="PANTHER" id="PTHR15139:SF0">
    <property type="entry name" value="TUBULIN-SPECIFIC CHAPERONE C"/>
    <property type="match status" value="1"/>
</dbReference>
<evidence type="ECO:0000256" key="5">
    <source>
        <dbReference type="ARBA" id="ARBA00023186"/>
    </source>
</evidence>
<reference evidence="9" key="1">
    <citation type="journal article" date="2023" name="Mol. Phylogenet. Evol.">
        <title>Genome-scale phylogeny and comparative genomics of the fungal order Sordariales.</title>
        <authorList>
            <person name="Hensen N."/>
            <person name="Bonometti L."/>
            <person name="Westerberg I."/>
            <person name="Brannstrom I.O."/>
            <person name="Guillou S."/>
            <person name="Cros-Aarteil S."/>
            <person name="Calhoun S."/>
            <person name="Haridas S."/>
            <person name="Kuo A."/>
            <person name="Mondo S."/>
            <person name="Pangilinan J."/>
            <person name="Riley R."/>
            <person name="LaButti K."/>
            <person name="Andreopoulos B."/>
            <person name="Lipzen A."/>
            <person name="Chen C."/>
            <person name="Yan M."/>
            <person name="Daum C."/>
            <person name="Ng V."/>
            <person name="Clum A."/>
            <person name="Steindorff A."/>
            <person name="Ohm R.A."/>
            <person name="Martin F."/>
            <person name="Silar P."/>
            <person name="Natvig D.O."/>
            <person name="Lalanne C."/>
            <person name="Gautier V."/>
            <person name="Ament-Velasquez S.L."/>
            <person name="Kruys A."/>
            <person name="Hutchinson M.I."/>
            <person name="Powell A.J."/>
            <person name="Barry K."/>
            <person name="Miller A.N."/>
            <person name="Grigoriev I.V."/>
            <person name="Debuchy R."/>
            <person name="Gladieux P."/>
            <person name="Hiltunen Thoren M."/>
            <person name="Johannesson H."/>
        </authorList>
    </citation>
    <scope>NUCLEOTIDE SEQUENCE</scope>
    <source>
        <strain evidence="9">CBS 118394</strain>
    </source>
</reference>
<dbReference type="PANTHER" id="PTHR15139">
    <property type="entry name" value="TUBULIN FOLDING COFACTOR C"/>
    <property type="match status" value="1"/>
</dbReference>
<keyword evidence="5" id="KW-0143">Chaperone</keyword>
<evidence type="ECO:0000256" key="7">
    <source>
        <dbReference type="SAM" id="MobiDB-lite"/>
    </source>
</evidence>
<dbReference type="Pfam" id="PF16752">
    <property type="entry name" value="TBCC_N"/>
    <property type="match status" value="1"/>
</dbReference>
<gene>
    <name evidence="9" type="ORF">B0H66DRAFT_601047</name>
</gene>
<dbReference type="InterPro" id="IPR016098">
    <property type="entry name" value="CAP/MinC_C"/>
</dbReference>
<evidence type="ECO:0000256" key="1">
    <source>
        <dbReference type="ARBA" id="ARBA00004496"/>
    </source>
</evidence>
<dbReference type="GO" id="GO:0007021">
    <property type="term" value="P:tubulin complex assembly"/>
    <property type="evidence" value="ECO:0007669"/>
    <property type="project" value="TreeGrafter"/>
</dbReference>
<feature type="compositionally biased region" description="Polar residues" evidence="7">
    <location>
        <begin position="133"/>
        <end position="152"/>
    </location>
</feature>
<organism evidence="9 10">
    <name type="scientific">Apodospora peruviana</name>
    <dbReference type="NCBI Taxonomy" id="516989"/>
    <lineage>
        <taxon>Eukaryota</taxon>
        <taxon>Fungi</taxon>
        <taxon>Dikarya</taxon>
        <taxon>Ascomycota</taxon>
        <taxon>Pezizomycotina</taxon>
        <taxon>Sordariomycetes</taxon>
        <taxon>Sordariomycetidae</taxon>
        <taxon>Sordariales</taxon>
        <taxon>Lasiosphaeriaceae</taxon>
        <taxon>Apodospora</taxon>
    </lineage>
</organism>
<keyword evidence="10" id="KW-1185">Reference proteome</keyword>
<evidence type="ECO:0000259" key="8">
    <source>
        <dbReference type="PROSITE" id="PS51329"/>
    </source>
</evidence>
<dbReference type="Gene3D" id="2.160.20.70">
    <property type="match status" value="1"/>
</dbReference>
<comment type="subcellular location">
    <subcellularLocation>
        <location evidence="1">Cytoplasm</location>
    </subcellularLocation>
</comment>
<accession>A0AAE0M7L4</accession>
<dbReference type="EMBL" id="JAUEDM010000003">
    <property type="protein sequence ID" value="KAK3321558.1"/>
    <property type="molecule type" value="Genomic_DNA"/>
</dbReference>
<evidence type="ECO:0000256" key="3">
    <source>
        <dbReference type="ARBA" id="ARBA00022490"/>
    </source>
</evidence>
<dbReference type="InterPro" id="IPR006599">
    <property type="entry name" value="CARP_motif"/>
</dbReference>
<dbReference type="GO" id="GO:0005737">
    <property type="term" value="C:cytoplasm"/>
    <property type="evidence" value="ECO:0007669"/>
    <property type="project" value="UniProtKB-SubCell"/>
</dbReference>
<dbReference type="InterPro" id="IPR017901">
    <property type="entry name" value="C-CAP_CF_C-like"/>
</dbReference>